<comment type="catalytic activity">
    <reaction evidence="1">
        <text>2-phosphoglycolate + H2O = glycolate + phosphate</text>
        <dbReference type="Rhea" id="RHEA:14369"/>
        <dbReference type="ChEBI" id="CHEBI:15377"/>
        <dbReference type="ChEBI" id="CHEBI:29805"/>
        <dbReference type="ChEBI" id="CHEBI:43474"/>
        <dbReference type="ChEBI" id="CHEBI:58033"/>
        <dbReference type="EC" id="3.1.3.18"/>
    </reaction>
</comment>
<dbReference type="SFLD" id="SFLDG01129">
    <property type="entry name" value="C1.5:_HAD__Beta-PGM__Phosphata"/>
    <property type="match status" value="1"/>
</dbReference>
<name>A0A8E1QZ93_9BACT</name>
<dbReference type="EMBL" id="LFQU01000002">
    <property type="protein sequence ID" value="KOO69468.1"/>
    <property type="molecule type" value="Genomic_DNA"/>
</dbReference>
<accession>A0A8E1QZ93</accession>
<dbReference type="GO" id="GO:0008967">
    <property type="term" value="F:phosphoglycolate phosphatase activity"/>
    <property type="evidence" value="ECO:0007669"/>
    <property type="project" value="UniProtKB-EC"/>
</dbReference>
<evidence type="ECO:0000313" key="5">
    <source>
        <dbReference type="EMBL" id="KOO69468.1"/>
    </source>
</evidence>
<protein>
    <recommendedName>
        <fullName evidence="4">phosphoglycolate phosphatase</fullName>
        <ecNumber evidence="4">3.1.3.18</ecNumber>
    </recommendedName>
</protein>
<proteinExistence type="inferred from homology"/>
<dbReference type="Proteomes" id="UP000036951">
    <property type="component" value="Unassembled WGS sequence"/>
</dbReference>
<dbReference type="PANTHER" id="PTHR43434">
    <property type="entry name" value="PHOSPHOGLYCOLATE PHOSPHATASE"/>
    <property type="match status" value="1"/>
</dbReference>
<evidence type="ECO:0000256" key="4">
    <source>
        <dbReference type="ARBA" id="ARBA00013078"/>
    </source>
</evidence>
<dbReference type="Pfam" id="PF13419">
    <property type="entry name" value="HAD_2"/>
    <property type="match status" value="1"/>
</dbReference>
<comment type="similarity">
    <text evidence="3">Belongs to the HAD-like hydrolase superfamily. CbbY/CbbZ/Gph/YieH family.</text>
</comment>
<dbReference type="SFLD" id="SFLDS00003">
    <property type="entry name" value="Haloacid_Dehalogenase"/>
    <property type="match status" value="1"/>
</dbReference>
<sequence>MNDRKFLSDNIKAVILDFDGTVGNSRGLIVRTMQQTIRRLGLPERSEEECASMIGLPLKETFTRIIDMDDAMGDRCAEVYREIFKENNRPGVVSLFPNVRETLDAIHRSGRMITLASSRSRASLLGFVADMELGGYISYVLGAGDVPNAKPAPDMVVRTMEDHGLRPDECVVVGDTAFDIGMAHGAGVCGVGVTYGNGSREELEECGAEFVIDDFSQLCGILKING</sequence>
<dbReference type="GO" id="GO:0005829">
    <property type="term" value="C:cytosol"/>
    <property type="evidence" value="ECO:0007669"/>
    <property type="project" value="TreeGrafter"/>
</dbReference>
<evidence type="ECO:0000256" key="2">
    <source>
        <dbReference type="ARBA" id="ARBA00004818"/>
    </source>
</evidence>
<dbReference type="InterPro" id="IPR050155">
    <property type="entry name" value="HAD-like_hydrolase_sf"/>
</dbReference>
<dbReference type="NCBIfam" id="TIGR01509">
    <property type="entry name" value="HAD-SF-IA-v3"/>
    <property type="match status" value="1"/>
</dbReference>
<dbReference type="InterPro" id="IPR036412">
    <property type="entry name" value="HAD-like_sf"/>
</dbReference>
<evidence type="ECO:0000313" key="6">
    <source>
        <dbReference type="Proteomes" id="UP000036951"/>
    </source>
</evidence>
<evidence type="ECO:0000256" key="1">
    <source>
        <dbReference type="ARBA" id="ARBA00000830"/>
    </source>
</evidence>
<dbReference type="InterPro" id="IPR006439">
    <property type="entry name" value="HAD-SF_hydro_IA"/>
</dbReference>
<keyword evidence="6" id="KW-1185">Reference proteome</keyword>
<dbReference type="Gene3D" id="1.10.150.240">
    <property type="entry name" value="Putative phosphatase, domain 2"/>
    <property type="match status" value="1"/>
</dbReference>
<dbReference type="RefSeq" id="WP_193391568.1">
    <property type="nucleotide sequence ID" value="NZ_LFQU01000002.1"/>
</dbReference>
<dbReference type="Gene3D" id="3.40.50.1000">
    <property type="entry name" value="HAD superfamily/HAD-like"/>
    <property type="match status" value="1"/>
</dbReference>
<dbReference type="PANTHER" id="PTHR43434:SF1">
    <property type="entry name" value="PHOSPHOGLYCOLATE PHOSPHATASE"/>
    <property type="match status" value="1"/>
</dbReference>
<comment type="pathway">
    <text evidence="2">Organic acid metabolism; glycolate biosynthesis; glycolate from 2-phosphoglycolate: step 1/1.</text>
</comment>
<dbReference type="InterPro" id="IPR023214">
    <property type="entry name" value="HAD_sf"/>
</dbReference>
<dbReference type="EC" id="3.1.3.18" evidence="4"/>
<dbReference type="GO" id="GO:0006281">
    <property type="term" value="P:DNA repair"/>
    <property type="evidence" value="ECO:0007669"/>
    <property type="project" value="TreeGrafter"/>
</dbReference>
<gene>
    <name evidence="5" type="ORF">ACU52_02070</name>
</gene>
<dbReference type="AlphaFoldDB" id="A0A8E1QZ93"/>
<comment type="caution">
    <text evidence="5">The sequence shown here is derived from an EMBL/GenBank/DDBJ whole genome shotgun (WGS) entry which is preliminary data.</text>
</comment>
<dbReference type="SUPFAM" id="SSF56784">
    <property type="entry name" value="HAD-like"/>
    <property type="match status" value="1"/>
</dbReference>
<dbReference type="InterPro" id="IPR041492">
    <property type="entry name" value="HAD_2"/>
</dbReference>
<evidence type="ECO:0000256" key="3">
    <source>
        <dbReference type="ARBA" id="ARBA00006171"/>
    </source>
</evidence>
<organism evidence="5 6">
    <name type="scientific">Xylanibacter rarus</name>
    <dbReference type="NCBI Taxonomy" id="1676614"/>
    <lineage>
        <taxon>Bacteria</taxon>
        <taxon>Pseudomonadati</taxon>
        <taxon>Bacteroidota</taxon>
        <taxon>Bacteroidia</taxon>
        <taxon>Bacteroidales</taxon>
        <taxon>Prevotellaceae</taxon>
        <taxon>Xylanibacter</taxon>
    </lineage>
</organism>
<reference evidence="5 6" key="1">
    <citation type="submission" date="2015-06" db="EMBL/GenBank/DDBJ databases">
        <title>Prevotella sp. 109, sp. nov., a novel member of the family Prevotellaceae isolated from human faeces.</title>
        <authorList>
            <person name="Shkoporov A.N."/>
            <person name="Chaplin A.V."/>
            <person name="Kafarskaia L.I."/>
            <person name="Efimov B.A."/>
        </authorList>
    </citation>
    <scope>NUCLEOTIDE SEQUENCE [LARGE SCALE GENOMIC DNA]</scope>
    <source>
        <strain evidence="5 6">109</strain>
    </source>
</reference>
<dbReference type="InterPro" id="IPR023198">
    <property type="entry name" value="PGP-like_dom2"/>
</dbReference>